<gene>
    <name evidence="5" type="ORF">QW060_09845</name>
</gene>
<comment type="caution">
    <text evidence="5">The sequence shown here is derived from an EMBL/GenBank/DDBJ whole genome shotgun (WGS) entry which is preliminary data.</text>
</comment>
<reference evidence="6" key="1">
    <citation type="journal article" date="2019" name="Int. J. Syst. Evol. Microbiol.">
        <title>The Global Catalogue of Microorganisms (GCM) 10K type strain sequencing project: providing services to taxonomists for standard genome sequencing and annotation.</title>
        <authorList>
            <consortium name="The Broad Institute Genomics Platform"/>
            <consortium name="The Broad Institute Genome Sequencing Center for Infectious Disease"/>
            <person name="Wu L."/>
            <person name="Ma J."/>
        </authorList>
    </citation>
    <scope>NUCLEOTIDE SEQUENCE [LARGE SCALE GENOMIC DNA]</scope>
    <source>
        <strain evidence="6">CECT 7184</strain>
    </source>
</reference>
<proteinExistence type="inferred from homology"/>
<dbReference type="Gene3D" id="3.90.550.10">
    <property type="entry name" value="Spore Coat Polysaccharide Biosynthesis Protein SpsA, Chain A"/>
    <property type="match status" value="1"/>
</dbReference>
<dbReference type="Proteomes" id="UP001242368">
    <property type="component" value="Unassembled WGS sequence"/>
</dbReference>
<dbReference type="CDD" id="cd04186">
    <property type="entry name" value="GT_2_like_c"/>
    <property type="match status" value="1"/>
</dbReference>
<dbReference type="EC" id="2.4.-.-" evidence="5"/>
<name>A0ABT8CTW4_9FLAO</name>
<dbReference type="Pfam" id="PF00535">
    <property type="entry name" value="Glycos_transf_2"/>
    <property type="match status" value="1"/>
</dbReference>
<protein>
    <submittedName>
        <fullName evidence="5">Glycosyltransferase family 2 protein</fullName>
        <ecNumber evidence="5">2.4.-.-</ecNumber>
    </submittedName>
</protein>
<dbReference type="GO" id="GO:0016757">
    <property type="term" value="F:glycosyltransferase activity"/>
    <property type="evidence" value="ECO:0007669"/>
    <property type="project" value="UniProtKB-KW"/>
</dbReference>
<dbReference type="PANTHER" id="PTHR43179">
    <property type="entry name" value="RHAMNOSYLTRANSFERASE WBBL"/>
    <property type="match status" value="1"/>
</dbReference>
<evidence type="ECO:0000313" key="5">
    <source>
        <dbReference type="EMBL" id="MDN3707431.1"/>
    </source>
</evidence>
<evidence type="ECO:0000256" key="1">
    <source>
        <dbReference type="ARBA" id="ARBA00006739"/>
    </source>
</evidence>
<keyword evidence="2 5" id="KW-0328">Glycosyltransferase</keyword>
<dbReference type="PANTHER" id="PTHR43179:SF12">
    <property type="entry name" value="GALACTOFURANOSYLTRANSFERASE GLFT2"/>
    <property type="match status" value="1"/>
</dbReference>
<evidence type="ECO:0000256" key="2">
    <source>
        <dbReference type="ARBA" id="ARBA00022676"/>
    </source>
</evidence>
<organism evidence="5 6">
    <name type="scientific">Paenimyroides ceti</name>
    <dbReference type="NCBI Taxonomy" id="395087"/>
    <lineage>
        <taxon>Bacteria</taxon>
        <taxon>Pseudomonadati</taxon>
        <taxon>Bacteroidota</taxon>
        <taxon>Flavobacteriia</taxon>
        <taxon>Flavobacteriales</taxon>
        <taxon>Flavobacteriaceae</taxon>
        <taxon>Paenimyroides</taxon>
    </lineage>
</organism>
<evidence type="ECO:0000259" key="4">
    <source>
        <dbReference type="Pfam" id="PF00535"/>
    </source>
</evidence>
<dbReference type="RefSeq" id="WP_290363404.1">
    <property type="nucleotide sequence ID" value="NZ_JAUFQU010000001.1"/>
</dbReference>
<accession>A0ABT8CTW4</accession>
<sequence length="333" mass="38716">MKEIAVVILNWNGKQLLEQFLPTLIELSEDAAIYVADNASTDNSLEYIAEFHPTVTIISNMANYGYAKGYNEALKYIKEPLYCLINSDIEVTENWLKPIQQLFASDEKIGIIQPKILDYKNKVNFEYAGAAGGFIDRYGFPFCRGRLFDTIEKDQQQYNDIAPIFWASGACFFIRQTVFNQLEGFDSVFFAHQEEIDLCWRAYNQNIKTYYCGKSTVYHVGGATLKVSNPQKTFLNYRNSLLMLYKNLPNNKKFGILFKRLCLDGISGVRLMLQLRPLHCFAIIRSHFAFYGLISSYKKNIQNNSKANYYYTNSIIWEYFIRKKKYFADIKRV</sequence>
<keyword evidence="6" id="KW-1185">Reference proteome</keyword>
<keyword evidence="3 5" id="KW-0808">Transferase</keyword>
<dbReference type="EMBL" id="JAUFQU010000001">
    <property type="protein sequence ID" value="MDN3707431.1"/>
    <property type="molecule type" value="Genomic_DNA"/>
</dbReference>
<feature type="domain" description="Glycosyltransferase 2-like" evidence="4">
    <location>
        <begin position="6"/>
        <end position="147"/>
    </location>
</feature>
<dbReference type="InterPro" id="IPR029044">
    <property type="entry name" value="Nucleotide-diphossugar_trans"/>
</dbReference>
<evidence type="ECO:0000256" key="3">
    <source>
        <dbReference type="ARBA" id="ARBA00022679"/>
    </source>
</evidence>
<dbReference type="SUPFAM" id="SSF53448">
    <property type="entry name" value="Nucleotide-diphospho-sugar transferases"/>
    <property type="match status" value="1"/>
</dbReference>
<dbReference type="InterPro" id="IPR001173">
    <property type="entry name" value="Glyco_trans_2-like"/>
</dbReference>
<evidence type="ECO:0000313" key="6">
    <source>
        <dbReference type="Proteomes" id="UP001242368"/>
    </source>
</evidence>
<comment type="similarity">
    <text evidence="1">Belongs to the glycosyltransferase 2 family.</text>
</comment>